<accession>G3AX89</accession>
<proteinExistence type="inferred from homology"/>
<dbReference type="GeneID" id="18248610"/>
<dbReference type="HOGENOM" id="CLU_035990_0_0_1"/>
<dbReference type="PANTHER" id="PTHR13604">
    <property type="entry name" value="DC12-RELATED"/>
    <property type="match status" value="1"/>
</dbReference>
<evidence type="ECO:0000256" key="6">
    <source>
        <dbReference type="ARBA" id="ARBA00023125"/>
    </source>
</evidence>
<evidence type="ECO:0000256" key="8">
    <source>
        <dbReference type="SAM" id="MobiDB-lite"/>
    </source>
</evidence>
<feature type="region of interest" description="Disordered" evidence="8">
    <location>
        <begin position="300"/>
        <end position="333"/>
    </location>
</feature>
<dbReference type="Gene3D" id="3.90.1680.10">
    <property type="entry name" value="SOS response associated peptidase-like"/>
    <property type="match status" value="1"/>
</dbReference>
<keyword evidence="11" id="KW-1185">Reference proteome</keyword>
<dbReference type="Proteomes" id="UP000000707">
    <property type="component" value="Unassembled WGS sequence"/>
</dbReference>
<keyword evidence="2" id="KW-0645">Protease</keyword>
<name>G3AX89_CANTC</name>
<protein>
    <submittedName>
        <fullName evidence="9">DUF159-domain-containing protein</fullName>
    </submittedName>
</protein>
<dbReference type="AlphaFoldDB" id="G3AX89"/>
<feature type="compositionally biased region" description="Basic and acidic residues" evidence="8">
    <location>
        <begin position="318"/>
        <end position="333"/>
    </location>
</feature>
<reference evidence="10 11" key="1">
    <citation type="journal article" date="2011" name="Proc. Natl. Acad. Sci. U.S.A.">
        <title>Comparative genomics of xylose-fermenting fungi for enhanced biofuel production.</title>
        <authorList>
            <person name="Wohlbach D.J."/>
            <person name="Kuo A."/>
            <person name="Sato T.K."/>
            <person name="Potts K.M."/>
            <person name="Salamov A.A."/>
            <person name="LaButti K.M."/>
            <person name="Sun H."/>
            <person name="Clum A."/>
            <person name="Pangilinan J.L."/>
            <person name="Lindquist E.A."/>
            <person name="Lucas S."/>
            <person name="Lapidus A."/>
            <person name="Jin M."/>
            <person name="Gunawan C."/>
            <person name="Balan V."/>
            <person name="Dale B.E."/>
            <person name="Jeffries T.W."/>
            <person name="Zinkel R."/>
            <person name="Barry K.W."/>
            <person name="Grigoriev I.V."/>
            <person name="Gasch A.P."/>
        </authorList>
    </citation>
    <scope>NUCLEOTIDE SEQUENCE [LARGE SCALE GENOMIC DNA]</scope>
    <source>
        <strain evidence="10">ATCC 10573</strain>
        <strain evidence="11">ATCC 10573 / BCRC 21748 / CBS 615 / JCM 9827 / NBRC 10315 / NRRL Y-1498 / VKM Y-70</strain>
    </source>
</reference>
<dbReference type="GO" id="GO:0003697">
    <property type="term" value="F:single-stranded DNA binding"/>
    <property type="evidence" value="ECO:0007669"/>
    <property type="project" value="InterPro"/>
</dbReference>
<dbReference type="InterPro" id="IPR003738">
    <property type="entry name" value="SRAP"/>
</dbReference>
<dbReference type="GO" id="GO:0008233">
    <property type="term" value="F:peptidase activity"/>
    <property type="evidence" value="ECO:0007669"/>
    <property type="project" value="UniProtKB-KW"/>
</dbReference>
<evidence type="ECO:0000256" key="5">
    <source>
        <dbReference type="ARBA" id="ARBA00023124"/>
    </source>
</evidence>
<comment type="similarity">
    <text evidence="1">Belongs to the SOS response-associated peptidase family.</text>
</comment>
<gene>
    <name evidence="10" type="ORF">CANTEDRAFT_117936</name>
</gene>
<dbReference type="EMBL" id="GL996510">
    <property type="protein sequence ID" value="EGV66892.1"/>
    <property type="molecule type" value="Genomic_DNA"/>
</dbReference>
<dbReference type="EMBL" id="GL996510">
    <property type="protein sequence ID" value="EGV66891.1"/>
    <property type="molecule type" value="Genomic_DNA"/>
</dbReference>
<evidence type="ECO:0000256" key="4">
    <source>
        <dbReference type="ARBA" id="ARBA00022801"/>
    </source>
</evidence>
<evidence type="ECO:0000256" key="3">
    <source>
        <dbReference type="ARBA" id="ARBA00022763"/>
    </source>
</evidence>
<evidence type="ECO:0000313" key="10">
    <source>
        <dbReference type="EMBL" id="EGV66892.1"/>
    </source>
</evidence>
<dbReference type="SUPFAM" id="SSF143081">
    <property type="entry name" value="BB1717-like"/>
    <property type="match status" value="1"/>
</dbReference>
<dbReference type="KEGG" id="cten:18248610"/>
<dbReference type="eggNOG" id="KOG2618">
    <property type="taxonomic scope" value="Eukaryota"/>
</dbReference>
<dbReference type="PANTHER" id="PTHR13604:SF0">
    <property type="entry name" value="ABASIC SITE PROCESSING PROTEIN HMCES"/>
    <property type="match status" value="1"/>
</dbReference>
<dbReference type="OrthoDB" id="2111841at2759"/>
<evidence type="ECO:0000313" key="9">
    <source>
        <dbReference type="EMBL" id="EGV66891.1"/>
    </source>
</evidence>
<evidence type="ECO:0000256" key="1">
    <source>
        <dbReference type="ARBA" id="ARBA00008136"/>
    </source>
</evidence>
<keyword evidence="3" id="KW-0227">DNA damage</keyword>
<dbReference type="GO" id="GO:0016829">
    <property type="term" value="F:lyase activity"/>
    <property type="evidence" value="ECO:0007669"/>
    <property type="project" value="UniProtKB-KW"/>
</dbReference>
<keyword evidence="5" id="KW-0190">Covalent protein-DNA linkage</keyword>
<keyword evidence="7" id="KW-0456">Lyase</keyword>
<sequence length="333" mass="38333">MCGRYAMTVDVQQLPSQFTRTALRREDPGSSNTDDVKKVTENTYSTTETHFNGSEENVKIFVMNGLEGYRQSYNVAPTKNELIIYKQYSAANNVEYIMETSGFGLVPNWSKPGNTDPLKEVRKQQAMHFNCRRETLLQTSSIWNASKKTRCVVPIQGYYEWMKIKTQKVPYYVFSKDQPLIYLAGFYSHNKNFTDNFNNDQYLSTFTIITGPATKEDSNDLSWLHSRKPIFLKPGTQQWDDWLDPKVPWSHELQIACLDTLTNPAFESITCHKVSRDVGNTSKDGEYLIKELKQEEKRGAIDSFFKKRPNPQISPSPDAKKVKTEPSVKEELD</sequence>
<organism evidence="11">
    <name type="scientific">Candida tenuis (strain ATCC 10573 / BCRC 21748 / CBS 615 / JCM 9827 / NBRC 10315 / NRRL Y-1498 / VKM Y-70)</name>
    <name type="common">Yeast</name>
    <name type="synonym">Yamadazyma tenuis</name>
    <dbReference type="NCBI Taxonomy" id="590646"/>
    <lineage>
        <taxon>Eukaryota</taxon>
        <taxon>Fungi</taxon>
        <taxon>Dikarya</taxon>
        <taxon>Ascomycota</taxon>
        <taxon>Saccharomycotina</taxon>
        <taxon>Pichiomycetes</taxon>
        <taxon>Debaryomycetaceae</taxon>
        <taxon>Yamadazyma</taxon>
    </lineage>
</organism>
<evidence type="ECO:0000256" key="2">
    <source>
        <dbReference type="ARBA" id="ARBA00022670"/>
    </source>
</evidence>
<dbReference type="GO" id="GO:0106300">
    <property type="term" value="P:protein-DNA covalent cross-linking repair"/>
    <property type="evidence" value="ECO:0007669"/>
    <property type="project" value="InterPro"/>
</dbReference>
<dbReference type="GO" id="GO:0006508">
    <property type="term" value="P:proteolysis"/>
    <property type="evidence" value="ECO:0007669"/>
    <property type="project" value="UniProtKB-KW"/>
</dbReference>
<evidence type="ECO:0000313" key="11">
    <source>
        <dbReference type="Proteomes" id="UP000000707"/>
    </source>
</evidence>
<keyword evidence="6" id="KW-0238">DNA-binding</keyword>
<keyword evidence="4" id="KW-0378">Hydrolase</keyword>
<evidence type="ECO:0000256" key="7">
    <source>
        <dbReference type="ARBA" id="ARBA00023239"/>
    </source>
</evidence>
<dbReference type="InterPro" id="IPR036590">
    <property type="entry name" value="SRAP-like"/>
</dbReference>
<dbReference type="RefSeq" id="XP_006684150.1">
    <property type="nucleotide sequence ID" value="XM_006684087.1"/>
</dbReference>
<dbReference type="Pfam" id="PF02586">
    <property type="entry name" value="SRAP"/>
    <property type="match status" value="1"/>
</dbReference>